<organism evidence="1 2">
    <name type="scientific">Glycomyces artemisiae</name>
    <dbReference type="NCBI Taxonomy" id="1076443"/>
    <lineage>
        <taxon>Bacteria</taxon>
        <taxon>Bacillati</taxon>
        <taxon>Actinomycetota</taxon>
        <taxon>Actinomycetes</taxon>
        <taxon>Glycomycetales</taxon>
        <taxon>Glycomycetaceae</taxon>
        <taxon>Glycomyces</taxon>
    </lineage>
</organism>
<dbReference type="Proteomes" id="UP000574690">
    <property type="component" value="Unassembled WGS sequence"/>
</dbReference>
<reference evidence="1 2" key="1">
    <citation type="submission" date="2020-05" db="EMBL/GenBank/DDBJ databases">
        <title>DNA-SIP metagenomic assembled genomes.</title>
        <authorList>
            <person name="Yu J."/>
        </authorList>
    </citation>
    <scope>NUCLEOTIDE SEQUENCE [LARGE SCALE GENOMIC DNA]</scope>
    <source>
        <strain evidence="1">Bin5.27</strain>
    </source>
</reference>
<proteinExistence type="predicted"/>
<protein>
    <submittedName>
        <fullName evidence="1">Uncharacterized protein</fullName>
    </submittedName>
</protein>
<dbReference type="EMBL" id="JABFXE010000644">
    <property type="protein sequence ID" value="NUQ89822.1"/>
    <property type="molecule type" value="Genomic_DNA"/>
</dbReference>
<name>A0A850CCY8_9ACTN</name>
<sequence>MITAAALALGLAFAPAVPVERELDPEALEAALDEFMRLGDQSAVVEVRNGDEVWAEGSGPRSFKPWADDVEAGDRIRIGSV</sequence>
<dbReference type="AlphaFoldDB" id="A0A850CCY8"/>
<feature type="non-terminal residue" evidence="1">
    <location>
        <position position="81"/>
    </location>
</feature>
<evidence type="ECO:0000313" key="1">
    <source>
        <dbReference type="EMBL" id="NUQ89822.1"/>
    </source>
</evidence>
<evidence type="ECO:0000313" key="2">
    <source>
        <dbReference type="Proteomes" id="UP000574690"/>
    </source>
</evidence>
<comment type="caution">
    <text evidence="1">The sequence shown here is derived from an EMBL/GenBank/DDBJ whole genome shotgun (WGS) entry which is preliminary data.</text>
</comment>
<accession>A0A850CCY8</accession>
<gene>
    <name evidence="1" type="ORF">HOQ43_15350</name>
</gene>